<accession>A0A7M1LKE9</accession>
<dbReference type="SUPFAM" id="SSF89550">
    <property type="entry name" value="PHP domain-like"/>
    <property type="match status" value="1"/>
</dbReference>
<organism evidence="2 3">
    <name type="scientific">Campylobacter corcagiensis</name>
    <dbReference type="NCBI Taxonomy" id="1448857"/>
    <lineage>
        <taxon>Bacteria</taxon>
        <taxon>Pseudomonadati</taxon>
        <taxon>Campylobacterota</taxon>
        <taxon>Epsilonproteobacteria</taxon>
        <taxon>Campylobacterales</taxon>
        <taxon>Campylobacteraceae</taxon>
        <taxon>Campylobacter</taxon>
    </lineage>
</organism>
<reference evidence="2 3" key="1">
    <citation type="submission" date="2020-10" db="EMBL/GenBank/DDBJ databases">
        <title>Campylobacter and Helicobacter PacBio genomes.</title>
        <authorList>
            <person name="Lane C."/>
        </authorList>
    </citation>
    <scope>NUCLEOTIDE SEQUENCE [LARGE SCALE GENOMIC DNA]</scope>
    <source>
        <strain evidence="2 3">2016D-0077</strain>
    </source>
</reference>
<dbReference type="EMBL" id="CP063078">
    <property type="protein sequence ID" value="QOQ88015.1"/>
    <property type="molecule type" value="Genomic_DNA"/>
</dbReference>
<dbReference type="SMART" id="SM00481">
    <property type="entry name" value="POLIIIAc"/>
    <property type="match status" value="1"/>
</dbReference>
<dbReference type="InterPro" id="IPR003141">
    <property type="entry name" value="Pol/His_phosphatase_N"/>
</dbReference>
<dbReference type="Proteomes" id="UP000594749">
    <property type="component" value="Chromosome"/>
</dbReference>
<dbReference type="Gene3D" id="3.20.20.140">
    <property type="entry name" value="Metal-dependent hydrolases"/>
    <property type="match status" value="1"/>
</dbReference>
<dbReference type="InterPro" id="IPR016195">
    <property type="entry name" value="Pol/histidinol_Pase-like"/>
</dbReference>
<sequence length="251" mass="28636">MKEVEFDLHMHSIYSDGRPAPHDIVNIAKSKNIGFAITDHNHIKGSIIAKKLADKDGIPSLCGIELGTNEGKEMLIYFDKPFRAEEFYIKEVEPYKTSRMTRIKRSMWEFVGDEFMSLKRRYEIYFVTIPHPYAMLYKSVKHNPLLSNAMLKVANAVEAVNLSISSKANAKAYWLGVELGKFLTAPSDAHLKSDIGLVTTRLEFDENKTIIKSDISHNFTHSHILKNSLTLLQITKENINYSLLKRGSFKL</sequence>
<dbReference type="PANTHER" id="PTHR42924">
    <property type="entry name" value="EXONUCLEASE"/>
    <property type="match status" value="1"/>
</dbReference>
<gene>
    <name evidence="2" type="ORF">IMC76_04285</name>
</gene>
<dbReference type="OrthoDB" id="9808747at2"/>
<dbReference type="GO" id="GO:0004534">
    <property type="term" value="F:5'-3' RNA exonuclease activity"/>
    <property type="evidence" value="ECO:0007669"/>
    <property type="project" value="TreeGrafter"/>
</dbReference>
<dbReference type="Pfam" id="PF02811">
    <property type="entry name" value="PHP"/>
    <property type="match status" value="1"/>
</dbReference>
<evidence type="ECO:0000259" key="1">
    <source>
        <dbReference type="SMART" id="SM00481"/>
    </source>
</evidence>
<dbReference type="AlphaFoldDB" id="A0A7M1LKE9"/>
<dbReference type="GO" id="GO:0035312">
    <property type="term" value="F:5'-3' DNA exonuclease activity"/>
    <property type="evidence" value="ECO:0007669"/>
    <property type="project" value="TreeGrafter"/>
</dbReference>
<dbReference type="PANTHER" id="PTHR42924:SF3">
    <property type="entry name" value="POLYMERASE_HISTIDINOL PHOSPHATASE N-TERMINAL DOMAIN-CONTAINING PROTEIN"/>
    <property type="match status" value="1"/>
</dbReference>
<proteinExistence type="predicted"/>
<dbReference type="InterPro" id="IPR004013">
    <property type="entry name" value="PHP_dom"/>
</dbReference>
<feature type="domain" description="Polymerase/histidinol phosphatase N-terminal" evidence="1">
    <location>
        <begin position="6"/>
        <end position="70"/>
    </location>
</feature>
<protein>
    <submittedName>
        <fullName evidence="2">PHP domain-containing protein</fullName>
    </submittedName>
</protein>
<evidence type="ECO:0000313" key="2">
    <source>
        <dbReference type="EMBL" id="QOQ88015.1"/>
    </source>
</evidence>
<dbReference type="RefSeq" id="WP_081755054.1">
    <property type="nucleotide sequence ID" value="NZ_CP053842.1"/>
</dbReference>
<keyword evidence="3" id="KW-1185">Reference proteome</keyword>
<dbReference type="InterPro" id="IPR052018">
    <property type="entry name" value="PHP_domain"/>
</dbReference>
<name>A0A7M1LKE9_9BACT</name>
<evidence type="ECO:0000313" key="3">
    <source>
        <dbReference type="Proteomes" id="UP000594749"/>
    </source>
</evidence>